<dbReference type="EMBL" id="CP018082">
    <property type="protein sequence ID" value="APE36215.1"/>
    <property type="molecule type" value="Genomic_DNA"/>
</dbReference>
<dbReference type="KEGG" id="nsl:BOX37_22385"/>
<proteinExistence type="predicted"/>
<evidence type="ECO:0000313" key="1">
    <source>
        <dbReference type="EMBL" id="APE36215.1"/>
    </source>
</evidence>
<dbReference type="Proteomes" id="UP000183810">
    <property type="component" value="Chromosome"/>
</dbReference>
<name>A0A1J0VW95_9NOCA</name>
<evidence type="ECO:0000313" key="2">
    <source>
        <dbReference type="Proteomes" id="UP000183810"/>
    </source>
</evidence>
<gene>
    <name evidence="1" type="ORF">BOX37_22385</name>
</gene>
<protein>
    <submittedName>
        <fullName evidence="1">Uncharacterized protein</fullName>
    </submittedName>
</protein>
<dbReference type="AlphaFoldDB" id="A0A1J0VW95"/>
<organism evidence="1 2">
    <name type="scientific">Nocardia mangyaensis</name>
    <dbReference type="NCBI Taxonomy" id="2213200"/>
    <lineage>
        <taxon>Bacteria</taxon>
        <taxon>Bacillati</taxon>
        <taxon>Actinomycetota</taxon>
        <taxon>Actinomycetes</taxon>
        <taxon>Mycobacteriales</taxon>
        <taxon>Nocardiaceae</taxon>
        <taxon>Nocardia</taxon>
    </lineage>
</organism>
<keyword evidence="2" id="KW-1185">Reference proteome</keyword>
<accession>A0A1J0VW95</accession>
<reference evidence="1" key="1">
    <citation type="submission" date="2016-11" db="EMBL/GenBank/DDBJ databases">
        <authorList>
            <person name="Jaros S."/>
            <person name="Januszkiewicz K."/>
            <person name="Wedrychowicz H."/>
        </authorList>
    </citation>
    <scope>NUCLEOTIDE SEQUENCE [LARGE SCALE GENOMIC DNA]</scope>
    <source>
        <strain evidence="1">Y48</strain>
    </source>
</reference>
<sequence>MPEVRFVATRVFADEELARLREFPEPGDDQLGIDGLGLGAGAGRGPTAQCGGVLVALAGGGASGFGGGGLLLR</sequence>